<sequence>MPQPVARHPALELVNTFSGWDGAHASDYLVSFDHLAVLAGEVGLLPEHDVARLRRAASRQPEVAEAALERARTVRAVVRSAVLDPADAEAVGELAVAAQSAAPTVELVPGHPARWLVGGITAEHLDRPADAFAWAAADLLTRPEVSGVRSCPGLGCGWVFLDTSGRRRWCSMRWCGNRAKVRAHAERQKSAARPR</sequence>
<dbReference type="SUPFAM" id="SSF160904">
    <property type="entry name" value="Jann2411-like"/>
    <property type="match status" value="1"/>
</dbReference>
<dbReference type="InterPro" id="IPR021005">
    <property type="entry name" value="Znf_CGNR"/>
</dbReference>
<comment type="caution">
    <text evidence="2">The sequence shown here is derived from an EMBL/GenBank/DDBJ whole genome shotgun (WGS) entry which is preliminary data.</text>
</comment>
<dbReference type="Pfam" id="PF07336">
    <property type="entry name" value="ABATE"/>
    <property type="match status" value="1"/>
</dbReference>
<reference evidence="2" key="1">
    <citation type="submission" date="2021-02" db="EMBL/GenBank/DDBJ databases">
        <title>Phycicoccus sp. MQZ13P-5T, whole genome shotgun sequence.</title>
        <authorList>
            <person name="Tuo L."/>
        </authorList>
    </citation>
    <scope>NUCLEOTIDE SEQUENCE</scope>
    <source>
        <strain evidence="2">MQZ13P-5</strain>
    </source>
</reference>
<organism evidence="2 3">
    <name type="scientific">Phycicoccus sonneratiae</name>
    <dbReference type="NCBI Taxonomy" id="2807628"/>
    <lineage>
        <taxon>Bacteria</taxon>
        <taxon>Bacillati</taxon>
        <taxon>Actinomycetota</taxon>
        <taxon>Actinomycetes</taxon>
        <taxon>Micrococcales</taxon>
        <taxon>Intrasporangiaceae</taxon>
        <taxon>Phycicoccus</taxon>
    </lineage>
</organism>
<dbReference type="PANTHER" id="PTHR35525">
    <property type="entry name" value="BLL6575 PROTEIN"/>
    <property type="match status" value="1"/>
</dbReference>
<proteinExistence type="predicted"/>
<feature type="domain" description="Zinc finger CGNR" evidence="1">
    <location>
        <begin position="148"/>
        <end position="188"/>
    </location>
</feature>
<dbReference type="Proteomes" id="UP001430172">
    <property type="component" value="Unassembled WGS sequence"/>
</dbReference>
<dbReference type="PANTHER" id="PTHR35525:SF3">
    <property type="entry name" value="BLL6575 PROTEIN"/>
    <property type="match status" value="1"/>
</dbReference>
<dbReference type="EMBL" id="JAFDVD010000014">
    <property type="protein sequence ID" value="MBM6401300.1"/>
    <property type="molecule type" value="Genomic_DNA"/>
</dbReference>
<accession>A0ABS2CN34</accession>
<evidence type="ECO:0000259" key="1">
    <source>
        <dbReference type="Pfam" id="PF11706"/>
    </source>
</evidence>
<name>A0ABS2CN34_9MICO</name>
<dbReference type="Pfam" id="PF11706">
    <property type="entry name" value="zf-CGNR"/>
    <property type="match status" value="1"/>
</dbReference>
<evidence type="ECO:0000313" key="3">
    <source>
        <dbReference type="Proteomes" id="UP001430172"/>
    </source>
</evidence>
<dbReference type="InterPro" id="IPR023286">
    <property type="entry name" value="ABATE_dom_sf"/>
</dbReference>
<keyword evidence="3" id="KW-1185">Reference proteome</keyword>
<dbReference type="Gene3D" id="1.10.3300.10">
    <property type="entry name" value="Jann2411-like domain"/>
    <property type="match status" value="1"/>
</dbReference>
<gene>
    <name evidence="2" type="ORF">JQN70_12950</name>
</gene>
<evidence type="ECO:0000313" key="2">
    <source>
        <dbReference type="EMBL" id="MBM6401300.1"/>
    </source>
</evidence>
<dbReference type="InterPro" id="IPR010852">
    <property type="entry name" value="ABATE"/>
</dbReference>
<protein>
    <submittedName>
        <fullName evidence="2">CGNR zinc finger domain-containing protein</fullName>
    </submittedName>
</protein>